<dbReference type="InterPro" id="IPR051133">
    <property type="entry name" value="Adapter_Engulfment-Domain"/>
</dbReference>
<dbReference type="PANTHER" id="PTHR11232">
    <property type="entry name" value="PHOSPHOTYROSINE INTERACTION DOMAIN-CONTAINING FAMILY MEMBER"/>
    <property type="match status" value="1"/>
</dbReference>
<name>A0A7R8UK43_HERIL</name>
<organism evidence="1 2">
    <name type="scientific">Hermetia illucens</name>
    <name type="common">Black soldier fly</name>
    <dbReference type="NCBI Taxonomy" id="343691"/>
    <lineage>
        <taxon>Eukaryota</taxon>
        <taxon>Metazoa</taxon>
        <taxon>Ecdysozoa</taxon>
        <taxon>Arthropoda</taxon>
        <taxon>Hexapoda</taxon>
        <taxon>Insecta</taxon>
        <taxon>Pterygota</taxon>
        <taxon>Neoptera</taxon>
        <taxon>Endopterygota</taxon>
        <taxon>Diptera</taxon>
        <taxon>Brachycera</taxon>
        <taxon>Stratiomyomorpha</taxon>
        <taxon>Stratiomyidae</taxon>
        <taxon>Hermetiinae</taxon>
        <taxon>Hermetia</taxon>
    </lineage>
</organism>
<dbReference type="OMA" id="QDLEYAN"/>
<dbReference type="Proteomes" id="UP000594454">
    <property type="component" value="Chromosome 2"/>
</dbReference>
<evidence type="ECO:0008006" key="3">
    <source>
        <dbReference type="Google" id="ProtNLM"/>
    </source>
</evidence>
<accession>A0A7R8UK43</accession>
<proteinExistence type="predicted"/>
<dbReference type="OrthoDB" id="9994289at2759"/>
<dbReference type="PANTHER" id="PTHR11232:SF57">
    <property type="entry name" value="RE46159P"/>
    <property type="match status" value="1"/>
</dbReference>
<dbReference type="EMBL" id="LR899010">
    <property type="protein sequence ID" value="CAD7082316.1"/>
    <property type="molecule type" value="Genomic_DNA"/>
</dbReference>
<sequence length="167" mass="18542">MEAQVAAKDLPMIFKVKYIGFEAGRGLWGVRYTKGPVDSLYKAAKNPRPDKVPPVCDLTVTLAGVNIETVMPKTNTRFRSNFIGAISYGVQDLEYANIFAMIVVKEDNPNPFEVHAFVCNNGITTKRLTFALDAAFQDYSQRVKAAAEDYAATVQTELVIDLPEKME</sequence>
<dbReference type="Gene3D" id="2.30.29.30">
    <property type="entry name" value="Pleckstrin-homology domain (PH domain)/Phosphotyrosine-binding domain (PTB)"/>
    <property type="match status" value="1"/>
</dbReference>
<reference evidence="1 2" key="1">
    <citation type="submission" date="2020-11" db="EMBL/GenBank/DDBJ databases">
        <authorList>
            <person name="Wallbank WR R."/>
            <person name="Pardo Diaz C."/>
            <person name="Kozak K."/>
            <person name="Martin S."/>
            <person name="Jiggins C."/>
            <person name="Moest M."/>
            <person name="Warren A I."/>
            <person name="Generalovic N T."/>
            <person name="Byers J.R.P. K."/>
            <person name="Montejo-Kovacevich G."/>
            <person name="Yen C E."/>
        </authorList>
    </citation>
    <scope>NUCLEOTIDE SEQUENCE [LARGE SCALE GENOMIC DNA]</scope>
</reference>
<dbReference type="SUPFAM" id="SSF50729">
    <property type="entry name" value="PH domain-like"/>
    <property type="match status" value="1"/>
</dbReference>
<gene>
    <name evidence="1" type="ORF">HERILL_LOCUS5358</name>
</gene>
<protein>
    <recommendedName>
        <fullName evidence="3">PID domain-containing protein</fullName>
    </recommendedName>
</protein>
<dbReference type="InterPro" id="IPR011993">
    <property type="entry name" value="PH-like_dom_sf"/>
</dbReference>
<evidence type="ECO:0000313" key="1">
    <source>
        <dbReference type="EMBL" id="CAD7082316.1"/>
    </source>
</evidence>
<dbReference type="AlphaFoldDB" id="A0A7R8UK43"/>
<evidence type="ECO:0000313" key="2">
    <source>
        <dbReference type="Proteomes" id="UP000594454"/>
    </source>
</evidence>
<dbReference type="InParanoid" id="A0A7R8UK43"/>
<keyword evidence="2" id="KW-1185">Reference proteome</keyword>